<dbReference type="PANTHER" id="PTHR46300">
    <property type="entry name" value="P450, PUTATIVE (EUROFUNG)-RELATED-RELATED"/>
    <property type="match status" value="1"/>
</dbReference>
<dbReference type="PROSITE" id="PS00086">
    <property type="entry name" value="CYTOCHROME_P450"/>
    <property type="match status" value="1"/>
</dbReference>
<comment type="similarity">
    <text evidence="3 10">Belongs to the cytochrome P450 family.</text>
</comment>
<dbReference type="CDD" id="cd11065">
    <property type="entry name" value="CYP64-like"/>
    <property type="match status" value="1"/>
</dbReference>
<dbReference type="InterPro" id="IPR017972">
    <property type="entry name" value="Cyt_P450_CS"/>
</dbReference>
<dbReference type="OMA" id="QHFKWVQ"/>
<dbReference type="RefSeq" id="XP_007311432.1">
    <property type="nucleotide sequence ID" value="XM_007311370.1"/>
</dbReference>
<organism evidence="11 12">
    <name type="scientific">Stereum hirsutum (strain FP-91666)</name>
    <name type="common">White-rot fungus</name>
    <dbReference type="NCBI Taxonomy" id="721885"/>
    <lineage>
        <taxon>Eukaryota</taxon>
        <taxon>Fungi</taxon>
        <taxon>Dikarya</taxon>
        <taxon>Basidiomycota</taxon>
        <taxon>Agaricomycotina</taxon>
        <taxon>Agaricomycetes</taxon>
        <taxon>Russulales</taxon>
        <taxon>Stereaceae</taxon>
        <taxon>Stereum</taxon>
    </lineage>
</organism>
<dbReference type="GO" id="GO:0016705">
    <property type="term" value="F:oxidoreductase activity, acting on paired donors, with incorporation or reduction of molecular oxygen"/>
    <property type="evidence" value="ECO:0007669"/>
    <property type="project" value="InterPro"/>
</dbReference>
<evidence type="ECO:0000256" key="6">
    <source>
        <dbReference type="ARBA" id="ARBA00023002"/>
    </source>
</evidence>
<sequence length="550" mass="61812">MLDPMSALVSSVLLALALPLIQIYRHLRTLQSLPYPPGPPGRLVIGNVLDIPNTQRYRVFASWAKQYDNAVVSFQVPGFCTVVLNSLEATKDIFEKRSGIYSDRPQIEMITLMGQNFAVPAMRYSKEWRINRSMVIQPFRPKIVPLYHPVLRSSVTAMLKVVLDRPGSVVDEVKRYAGTLPIKIVYGRDMDGKTDHHFKIGEEVAAMGGSVVFPGAIMVTMFPFLKHFPKWLPGIRGFKTFAEKSRKMCHELINDLYDDVKRDMEAGVSNTSLAADFIRRINAKEEEERDERSSIYLDEQRIKEVMTTIHLAAADTSEASISVAILTLLLHPDVQARAKVEIDAVVGRERLPDFGDRASPGDRVYSLANQHNKDETIGDDRSDNAKLVYVEAVCRELLRWIVVLPLGVPHAAFKDDVYEGMFIPKGAIIVGNAWAILHDPVRYPNPEEFRPERFITEDGRLNDDIVLPAFGFGRRSCPGRHLANSTIWLAVVSMLSVFDIVKAKDENGDEIDVAVEMEESTICHPKPFKCEARVRDNRAAALIRSLGSDK</sequence>
<keyword evidence="12" id="KW-1185">Reference proteome</keyword>
<keyword evidence="5 9" id="KW-0479">Metal-binding</keyword>
<dbReference type="GO" id="GO:0004497">
    <property type="term" value="F:monooxygenase activity"/>
    <property type="evidence" value="ECO:0007669"/>
    <property type="project" value="UniProtKB-KW"/>
</dbReference>
<evidence type="ECO:0000256" key="2">
    <source>
        <dbReference type="ARBA" id="ARBA00005179"/>
    </source>
</evidence>
<keyword evidence="6 10" id="KW-0560">Oxidoreductase</keyword>
<dbReference type="Gene3D" id="1.10.630.10">
    <property type="entry name" value="Cytochrome P450"/>
    <property type="match status" value="1"/>
</dbReference>
<keyword evidence="4 9" id="KW-0349">Heme</keyword>
<evidence type="ECO:0000256" key="7">
    <source>
        <dbReference type="ARBA" id="ARBA00023004"/>
    </source>
</evidence>
<reference evidence="12" key="1">
    <citation type="journal article" date="2012" name="Science">
        <title>The Paleozoic origin of enzymatic lignin decomposition reconstructed from 31 fungal genomes.</title>
        <authorList>
            <person name="Floudas D."/>
            <person name="Binder M."/>
            <person name="Riley R."/>
            <person name="Barry K."/>
            <person name="Blanchette R.A."/>
            <person name="Henrissat B."/>
            <person name="Martinez A.T."/>
            <person name="Otillar R."/>
            <person name="Spatafora J.W."/>
            <person name="Yadav J.S."/>
            <person name="Aerts A."/>
            <person name="Benoit I."/>
            <person name="Boyd A."/>
            <person name="Carlson A."/>
            <person name="Copeland A."/>
            <person name="Coutinho P.M."/>
            <person name="de Vries R.P."/>
            <person name="Ferreira P."/>
            <person name="Findley K."/>
            <person name="Foster B."/>
            <person name="Gaskell J."/>
            <person name="Glotzer D."/>
            <person name="Gorecki P."/>
            <person name="Heitman J."/>
            <person name="Hesse C."/>
            <person name="Hori C."/>
            <person name="Igarashi K."/>
            <person name="Jurgens J.A."/>
            <person name="Kallen N."/>
            <person name="Kersten P."/>
            <person name="Kohler A."/>
            <person name="Kuees U."/>
            <person name="Kumar T.K.A."/>
            <person name="Kuo A."/>
            <person name="LaButti K."/>
            <person name="Larrondo L.F."/>
            <person name="Lindquist E."/>
            <person name="Ling A."/>
            <person name="Lombard V."/>
            <person name="Lucas S."/>
            <person name="Lundell T."/>
            <person name="Martin R."/>
            <person name="McLaughlin D.J."/>
            <person name="Morgenstern I."/>
            <person name="Morin E."/>
            <person name="Murat C."/>
            <person name="Nagy L.G."/>
            <person name="Nolan M."/>
            <person name="Ohm R.A."/>
            <person name="Patyshakuliyeva A."/>
            <person name="Rokas A."/>
            <person name="Ruiz-Duenas F.J."/>
            <person name="Sabat G."/>
            <person name="Salamov A."/>
            <person name="Samejima M."/>
            <person name="Schmutz J."/>
            <person name="Slot J.C."/>
            <person name="St John F."/>
            <person name="Stenlid J."/>
            <person name="Sun H."/>
            <person name="Sun S."/>
            <person name="Syed K."/>
            <person name="Tsang A."/>
            <person name="Wiebenga A."/>
            <person name="Young D."/>
            <person name="Pisabarro A."/>
            <person name="Eastwood D.C."/>
            <person name="Martin F."/>
            <person name="Cullen D."/>
            <person name="Grigoriev I.V."/>
            <person name="Hibbett D.S."/>
        </authorList>
    </citation>
    <scope>NUCLEOTIDE SEQUENCE [LARGE SCALE GENOMIC DNA]</scope>
    <source>
        <strain evidence="12">FP-91666</strain>
    </source>
</reference>
<dbReference type="Pfam" id="PF00067">
    <property type="entry name" value="p450"/>
    <property type="match status" value="2"/>
</dbReference>
<dbReference type="eggNOG" id="KOG0156">
    <property type="taxonomic scope" value="Eukaryota"/>
</dbReference>
<evidence type="ECO:0000256" key="5">
    <source>
        <dbReference type="ARBA" id="ARBA00022723"/>
    </source>
</evidence>
<evidence type="ECO:0000313" key="12">
    <source>
        <dbReference type="Proteomes" id="UP000053927"/>
    </source>
</evidence>
<dbReference type="AlphaFoldDB" id="R7RW35"/>
<evidence type="ECO:0000256" key="10">
    <source>
        <dbReference type="RuleBase" id="RU000461"/>
    </source>
</evidence>
<protein>
    <submittedName>
        <fullName evidence="11">Cytochrome P450</fullName>
    </submittedName>
</protein>
<gene>
    <name evidence="11" type="ORF">STEHIDRAFT_173104</name>
</gene>
<dbReference type="KEGG" id="shs:STEHIDRAFT_173104"/>
<dbReference type="OrthoDB" id="2789670at2759"/>
<evidence type="ECO:0000256" key="9">
    <source>
        <dbReference type="PIRSR" id="PIRSR602401-1"/>
    </source>
</evidence>
<dbReference type="InterPro" id="IPR002401">
    <property type="entry name" value="Cyt_P450_E_grp-I"/>
</dbReference>
<dbReference type="SUPFAM" id="SSF48264">
    <property type="entry name" value="Cytochrome P450"/>
    <property type="match status" value="1"/>
</dbReference>
<keyword evidence="7 9" id="KW-0408">Iron</keyword>
<dbReference type="PANTHER" id="PTHR46300:SF7">
    <property type="entry name" value="P450, PUTATIVE (EUROFUNG)-RELATED"/>
    <property type="match status" value="1"/>
</dbReference>
<feature type="binding site" description="axial binding residue" evidence="9">
    <location>
        <position position="477"/>
    </location>
    <ligand>
        <name>heme</name>
        <dbReference type="ChEBI" id="CHEBI:30413"/>
    </ligand>
    <ligandPart>
        <name>Fe</name>
        <dbReference type="ChEBI" id="CHEBI:18248"/>
    </ligandPart>
</feature>
<evidence type="ECO:0000256" key="8">
    <source>
        <dbReference type="ARBA" id="ARBA00023033"/>
    </source>
</evidence>
<dbReference type="PRINTS" id="PR00463">
    <property type="entry name" value="EP450I"/>
</dbReference>
<evidence type="ECO:0000256" key="4">
    <source>
        <dbReference type="ARBA" id="ARBA00022617"/>
    </source>
</evidence>
<dbReference type="InterPro" id="IPR001128">
    <property type="entry name" value="Cyt_P450"/>
</dbReference>
<dbReference type="EMBL" id="JH687404">
    <property type="protein sequence ID" value="EIM79474.1"/>
    <property type="molecule type" value="Genomic_DNA"/>
</dbReference>
<dbReference type="InterPro" id="IPR036396">
    <property type="entry name" value="Cyt_P450_sf"/>
</dbReference>
<comment type="cofactor">
    <cofactor evidence="1 9">
        <name>heme</name>
        <dbReference type="ChEBI" id="CHEBI:30413"/>
    </cofactor>
</comment>
<dbReference type="Proteomes" id="UP000053927">
    <property type="component" value="Unassembled WGS sequence"/>
</dbReference>
<accession>R7RW35</accession>
<dbReference type="GO" id="GO:0020037">
    <property type="term" value="F:heme binding"/>
    <property type="evidence" value="ECO:0007669"/>
    <property type="project" value="InterPro"/>
</dbReference>
<evidence type="ECO:0000256" key="3">
    <source>
        <dbReference type="ARBA" id="ARBA00010617"/>
    </source>
</evidence>
<proteinExistence type="inferred from homology"/>
<comment type="pathway">
    <text evidence="2">Secondary metabolite biosynthesis.</text>
</comment>
<dbReference type="GeneID" id="18804210"/>
<evidence type="ECO:0000313" key="11">
    <source>
        <dbReference type="EMBL" id="EIM79474.1"/>
    </source>
</evidence>
<dbReference type="InterPro" id="IPR050364">
    <property type="entry name" value="Cytochrome_P450_fung"/>
</dbReference>
<evidence type="ECO:0000256" key="1">
    <source>
        <dbReference type="ARBA" id="ARBA00001971"/>
    </source>
</evidence>
<dbReference type="GO" id="GO:0005506">
    <property type="term" value="F:iron ion binding"/>
    <property type="evidence" value="ECO:0007669"/>
    <property type="project" value="InterPro"/>
</dbReference>
<keyword evidence="8 10" id="KW-0503">Monooxygenase</keyword>
<name>R7RW35_STEHR</name>